<dbReference type="Proteomes" id="UP001210231">
    <property type="component" value="Unassembled WGS sequence"/>
</dbReference>
<sequence>MMKKNGWLILFILLSGIQCLYAQSIFSNNPSGFKLSEASIIFDSTDLEVVQTAVHLFQSDIEKVTAKKTALKHELNSSKPAIIIGSLDNSAVIQQLVQSKKINTNPINKKWEAFTIQYIKNYNNKNNDALVIIGSDGRGTAFGVFTASRQMGVSPWNWWADVPVIENPNLYVSTNANLTDAPKVKYRGIFINDEAPALSNWSKEKFGGFNHKFYDKVFELMLRLNANYIWPAMWGSAFYDDDSLNINIAKKYAIVIGTSHHEPLMRAHDEWRRYGGRQWNYQNNPLQLDSFWTKGMQRATNEKIVTIGMRGDGDEPMSEGTATALLETIVEKQRSIIAQTTGKPASETPQIWALYKEVQDYYDKGMRVPDDVTLLICDDNWGNIRRLPKPDEKPRKGGYGIYYHFDYVGGPRNYKWINTNHIPRIWEQMNLAWKHNVNNLWIVNVGDIKPMELPISFFLEQAWNPDRFNQNNLTAFVEKWSTEQLGNKHQKSIAQILNLYTKYNARITPELLDQNTFSLTNYDEFNRVTKEYNRVKNLSDSIFNLIPTAYKNAYFQLVQYPVEASANLYNMYYNVARNHFNYKHKIQSITPYPQKVQYYFLHDAALTNQYHELNNGKWNHMMSQTHIGYTYWQQPEKNVMPTLYHFNADSAKMIEKIMLPILSINNKKFVPKNAPENTFFQNENYVSIEAASFTRNIAGKNASYVEIPNLGKTISAITTHPVTIRNEKTNKETARVEYDFYNNTTGKAIIRIHVSPTLNLYHEKEGLQLGVSLNNEPVEFVSLNKNDGNVDTLEHWQANSIITREIPVTINKQGKQTLKLWHLSPGVVIQKIVIYWNELKPSFLGPPETKIQSKN</sequence>
<dbReference type="RefSeq" id="WP_407031739.1">
    <property type="nucleotide sequence ID" value="NZ_JAQGEF010000012.1"/>
</dbReference>
<dbReference type="InterPro" id="IPR041437">
    <property type="entry name" value="GH115_C"/>
</dbReference>
<evidence type="ECO:0000313" key="3">
    <source>
        <dbReference type="EMBL" id="MDA3615413.1"/>
    </source>
</evidence>
<keyword evidence="4" id="KW-1185">Reference proteome</keyword>
<evidence type="ECO:0000313" key="4">
    <source>
        <dbReference type="Proteomes" id="UP001210231"/>
    </source>
</evidence>
<dbReference type="Gene3D" id="1.20.58.2150">
    <property type="match status" value="1"/>
</dbReference>
<dbReference type="GO" id="GO:0016787">
    <property type="term" value="F:hydrolase activity"/>
    <property type="evidence" value="ECO:0007669"/>
    <property type="project" value="UniProtKB-KW"/>
</dbReference>
<dbReference type="InterPro" id="IPR029018">
    <property type="entry name" value="Hex-like_dom2"/>
</dbReference>
<comment type="caution">
    <text evidence="3">The sequence shown here is derived from an EMBL/GenBank/DDBJ whole genome shotgun (WGS) entry which is preliminary data.</text>
</comment>
<proteinExistence type="predicted"/>
<protein>
    <submittedName>
        <fullName evidence="3">Glycosyl hydrolase 115 family protein</fullName>
    </submittedName>
</protein>
<feature type="domain" description="Gylcosyl hydrolase 115 C-terminal" evidence="2">
    <location>
        <begin position="678"/>
        <end position="848"/>
    </location>
</feature>
<reference evidence="3 4" key="1">
    <citation type="submission" date="2022-12" db="EMBL/GenBank/DDBJ databases">
        <title>Chitinophagaceae gen. sp. nov., a new member of the family Chitinophagaceae, isolated from soil in a chemical factory.</title>
        <authorList>
            <person name="Ke Z."/>
        </authorList>
    </citation>
    <scope>NUCLEOTIDE SEQUENCE [LARGE SCALE GENOMIC DNA]</scope>
    <source>
        <strain evidence="3 4">LY-5</strain>
    </source>
</reference>
<accession>A0ABT4UKV0</accession>
<dbReference type="Gene3D" id="3.20.20.520">
    <property type="entry name" value="Glycosyl hydrolase family 115"/>
    <property type="match status" value="1"/>
</dbReference>
<evidence type="ECO:0000259" key="2">
    <source>
        <dbReference type="Pfam" id="PF17829"/>
    </source>
</evidence>
<dbReference type="Gene3D" id="2.60.120.1620">
    <property type="match status" value="1"/>
</dbReference>
<evidence type="ECO:0000256" key="1">
    <source>
        <dbReference type="ARBA" id="ARBA00022801"/>
    </source>
</evidence>
<dbReference type="Gene3D" id="3.30.379.10">
    <property type="entry name" value="Chitobiase/beta-hexosaminidase domain 2-like"/>
    <property type="match status" value="1"/>
</dbReference>
<dbReference type="EMBL" id="JAQGEF010000012">
    <property type="protein sequence ID" value="MDA3615413.1"/>
    <property type="molecule type" value="Genomic_DNA"/>
</dbReference>
<gene>
    <name evidence="3" type="ORF">O3P16_11390</name>
</gene>
<organism evidence="3 4">
    <name type="scientific">Polluticaenibacter yanchengensis</name>
    <dbReference type="NCBI Taxonomy" id="3014562"/>
    <lineage>
        <taxon>Bacteria</taxon>
        <taxon>Pseudomonadati</taxon>
        <taxon>Bacteroidota</taxon>
        <taxon>Chitinophagia</taxon>
        <taxon>Chitinophagales</taxon>
        <taxon>Chitinophagaceae</taxon>
        <taxon>Polluticaenibacter</taxon>
    </lineage>
</organism>
<dbReference type="Pfam" id="PF15979">
    <property type="entry name" value="Glyco_hydro_115"/>
    <property type="match status" value="1"/>
</dbReference>
<dbReference type="InterPro" id="IPR042301">
    <property type="entry name" value="GH115_sf"/>
</dbReference>
<dbReference type="Pfam" id="PF17829">
    <property type="entry name" value="GH115_C"/>
    <property type="match status" value="1"/>
</dbReference>
<keyword evidence="1 3" id="KW-0378">Hydrolase</keyword>
<dbReference type="PANTHER" id="PTHR37842">
    <property type="match status" value="1"/>
</dbReference>
<dbReference type="InterPro" id="IPR031924">
    <property type="entry name" value="GH115"/>
</dbReference>
<dbReference type="PANTHER" id="PTHR37842:SF2">
    <property type="entry name" value="GYLCOSYL HYDROLASE 115 C-TERMINAL DOMAIN-CONTAINING PROTEIN"/>
    <property type="match status" value="1"/>
</dbReference>
<name>A0ABT4UKV0_9BACT</name>
<dbReference type="SUPFAM" id="SSF55545">
    <property type="entry name" value="beta-N-acetylhexosaminidase-like domain"/>
    <property type="match status" value="1"/>
</dbReference>